<dbReference type="AlphaFoldDB" id="A0A090XBY8"/>
<name>A0A090XBY8_IXORI</name>
<organism evidence="1">
    <name type="scientific">Ixodes ricinus</name>
    <name type="common">Common tick</name>
    <name type="synonym">Acarus ricinus</name>
    <dbReference type="NCBI Taxonomy" id="34613"/>
    <lineage>
        <taxon>Eukaryota</taxon>
        <taxon>Metazoa</taxon>
        <taxon>Ecdysozoa</taxon>
        <taxon>Arthropoda</taxon>
        <taxon>Chelicerata</taxon>
        <taxon>Arachnida</taxon>
        <taxon>Acari</taxon>
        <taxon>Parasitiformes</taxon>
        <taxon>Ixodida</taxon>
        <taxon>Ixodoidea</taxon>
        <taxon>Ixodidae</taxon>
        <taxon>Ixodinae</taxon>
        <taxon>Ixodes</taxon>
    </lineage>
</organism>
<proteinExistence type="evidence at transcript level"/>
<protein>
    <submittedName>
        <fullName evidence="1">Uncharacterized protein</fullName>
    </submittedName>
</protein>
<dbReference type="EMBL" id="GBIH01000936">
    <property type="protein sequence ID" value="JAC93774.1"/>
    <property type="molecule type" value="mRNA"/>
</dbReference>
<reference evidence="1" key="1">
    <citation type="journal article" date="2015" name="PLoS Negl. Trop. Dis.">
        <title>Deep Sequencing Analysis of the Ixodes ricinus Haemocytome.</title>
        <authorList>
            <person name="Kotsyfakis M."/>
            <person name="Kopacek P."/>
            <person name="Franta Z."/>
            <person name="Pedra J.H."/>
            <person name="Ribeiro J.M."/>
        </authorList>
    </citation>
    <scope>NUCLEOTIDE SEQUENCE</scope>
</reference>
<accession>A0A090XBY8</accession>
<evidence type="ECO:0000313" key="1">
    <source>
        <dbReference type="EMBL" id="JAC93774.1"/>
    </source>
</evidence>
<sequence length="128" mass="14597">FDYGMKCSSAQPDGMPSACNAKGNYQSPIRIYPQHTQCGYLYIGESVLCYDDPQTLQYKICEATKQFTYLKIGMALFDMEQEDSEGKCSSDTYFPSARVYWRADGVSSFFRKTVNQTNFIHRNLSCPT</sequence>
<feature type="non-terminal residue" evidence="1">
    <location>
        <position position="1"/>
    </location>
</feature>